<dbReference type="OrthoDB" id="10360069at2759"/>
<evidence type="ECO:0000256" key="1">
    <source>
        <dbReference type="SAM" id="MobiDB-lite"/>
    </source>
</evidence>
<comment type="caution">
    <text evidence="2">The sequence shown here is derived from an EMBL/GenBank/DDBJ whole genome shotgun (WGS) entry which is preliminary data.</text>
</comment>
<name>A0A550CQB1_9AGAR</name>
<evidence type="ECO:0000313" key="2">
    <source>
        <dbReference type="EMBL" id="TRM66990.1"/>
    </source>
</evidence>
<keyword evidence="3" id="KW-1185">Reference proteome</keyword>
<accession>A0A550CQB1</accession>
<feature type="non-terminal residue" evidence="2">
    <location>
        <position position="1"/>
    </location>
</feature>
<dbReference type="Proteomes" id="UP000320762">
    <property type="component" value="Unassembled WGS sequence"/>
</dbReference>
<feature type="region of interest" description="Disordered" evidence="1">
    <location>
        <begin position="1"/>
        <end position="40"/>
    </location>
</feature>
<protein>
    <submittedName>
        <fullName evidence="2">Uncharacterized protein</fullName>
    </submittedName>
</protein>
<evidence type="ECO:0000313" key="3">
    <source>
        <dbReference type="Proteomes" id="UP000320762"/>
    </source>
</evidence>
<organism evidence="2 3">
    <name type="scientific">Schizophyllum amplum</name>
    <dbReference type="NCBI Taxonomy" id="97359"/>
    <lineage>
        <taxon>Eukaryota</taxon>
        <taxon>Fungi</taxon>
        <taxon>Dikarya</taxon>
        <taxon>Basidiomycota</taxon>
        <taxon>Agaricomycotina</taxon>
        <taxon>Agaricomycetes</taxon>
        <taxon>Agaricomycetidae</taxon>
        <taxon>Agaricales</taxon>
        <taxon>Schizophyllaceae</taxon>
        <taxon>Schizophyllum</taxon>
    </lineage>
</organism>
<dbReference type="EMBL" id="VDMD01000003">
    <property type="protein sequence ID" value="TRM66990.1"/>
    <property type="molecule type" value="Genomic_DNA"/>
</dbReference>
<reference evidence="2 3" key="1">
    <citation type="journal article" date="2019" name="New Phytol.">
        <title>Comparative genomics reveals unique wood-decay strategies and fruiting body development in the Schizophyllaceae.</title>
        <authorList>
            <person name="Almasi E."/>
            <person name="Sahu N."/>
            <person name="Krizsan K."/>
            <person name="Balint B."/>
            <person name="Kovacs G.M."/>
            <person name="Kiss B."/>
            <person name="Cseklye J."/>
            <person name="Drula E."/>
            <person name="Henrissat B."/>
            <person name="Nagy I."/>
            <person name="Chovatia M."/>
            <person name="Adam C."/>
            <person name="LaButti K."/>
            <person name="Lipzen A."/>
            <person name="Riley R."/>
            <person name="Grigoriev I.V."/>
            <person name="Nagy L.G."/>
        </authorList>
    </citation>
    <scope>NUCLEOTIDE SEQUENCE [LARGE SCALE GENOMIC DNA]</scope>
    <source>
        <strain evidence="2 3">NL-1724</strain>
    </source>
</reference>
<gene>
    <name evidence="2" type="ORF">BD626DRAFT_396291</name>
</gene>
<feature type="region of interest" description="Disordered" evidence="1">
    <location>
        <begin position="61"/>
        <end position="120"/>
    </location>
</feature>
<feature type="compositionally biased region" description="Pro residues" evidence="1">
    <location>
        <begin position="1"/>
        <end position="26"/>
    </location>
</feature>
<proteinExistence type="predicted"/>
<dbReference type="AlphaFoldDB" id="A0A550CQB1"/>
<sequence>LRPSPPPFSPPVCLPPRPPPLGPPLLPAWTAPTPSPAVRTPEWIESPLPVETQEDDIFSIPVDYPPPTAYSDDGVPPNTVAFPTEEERSQTPPLPRRLSLPETPGRARAMSSPYAVSPRVTRRRVERLHLFPAESP</sequence>